<dbReference type="Gene3D" id="2.170.140.10">
    <property type="entry name" value="Chitin binding domain"/>
    <property type="match status" value="1"/>
</dbReference>
<dbReference type="Pfam" id="PF01607">
    <property type="entry name" value="CBM_14"/>
    <property type="match status" value="1"/>
</dbReference>
<sequence>MLQIFLLFALFLHTHSKPTYCPMGSYFEHETDCTKFYQCAPWGAQLMNCSSGTVFDPEINVCSWRRPGLCGWTTTEITTNPKKSKSFNRDLTEAPVIEIPGKKPYISTNISDSNIRLKDKARLNKAGSVNQSTDTEESKASTGEPVVSTEEPAERSSSFSTLSDYRRFAIILAIITLFTAALNGLAVVS</sequence>
<evidence type="ECO:0000313" key="7">
    <source>
        <dbReference type="RefSeq" id="XP_028145190.1"/>
    </source>
</evidence>
<dbReference type="AlphaFoldDB" id="A0A6P7GN16"/>
<feature type="transmembrane region" description="Helical" evidence="2">
    <location>
        <begin position="168"/>
        <end position="188"/>
    </location>
</feature>
<keyword evidence="2" id="KW-0812">Transmembrane</keyword>
<dbReference type="InParanoid" id="A0A6P7GN16"/>
<dbReference type="KEGG" id="dvv:114338774"/>
<gene>
    <name evidence="7" type="primary">LOC114338774</name>
</gene>
<reference evidence="5" key="2">
    <citation type="submission" date="2025-05" db="UniProtKB">
        <authorList>
            <consortium name="EnsemblMetazoa"/>
        </authorList>
    </citation>
    <scope>IDENTIFICATION</scope>
</reference>
<dbReference type="GO" id="GO:0005576">
    <property type="term" value="C:extracellular region"/>
    <property type="evidence" value="ECO:0007669"/>
    <property type="project" value="InterPro"/>
</dbReference>
<evidence type="ECO:0000259" key="4">
    <source>
        <dbReference type="PROSITE" id="PS50940"/>
    </source>
</evidence>
<dbReference type="EnsemblMetazoa" id="XM_028289389.2">
    <property type="protein sequence ID" value="XP_028145190.1"/>
    <property type="gene ID" value="LOC114338774"/>
</dbReference>
<keyword evidence="2" id="KW-1133">Transmembrane helix</keyword>
<dbReference type="RefSeq" id="XP_028145190.1">
    <property type="nucleotide sequence ID" value="XM_028289389.1"/>
</dbReference>
<evidence type="ECO:0000256" key="1">
    <source>
        <dbReference type="SAM" id="MobiDB-lite"/>
    </source>
</evidence>
<feature type="signal peptide" evidence="3">
    <location>
        <begin position="1"/>
        <end position="16"/>
    </location>
</feature>
<dbReference type="SMART" id="SM00494">
    <property type="entry name" value="ChtBD2"/>
    <property type="match status" value="1"/>
</dbReference>
<evidence type="ECO:0000256" key="3">
    <source>
        <dbReference type="SAM" id="SignalP"/>
    </source>
</evidence>
<feature type="domain" description="Chitin-binding type-2" evidence="4">
    <location>
        <begin position="18"/>
        <end position="72"/>
    </location>
</feature>
<name>A0A6P7GN16_DIAVI</name>
<keyword evidence="3" id="KW-0732">Signal</keyword>
<organism evidence="7">
    <name type="scientific">Diabrotica virgifera virgifera</name>
    <name type="common">western corn rootworm</name>
    <dbReference type="NCBI Taxonomy" id="50390"/>
    <lineage>
        <taxon>Eukaryota</taxon>
        <taxon>Metazoa</taxon>
        <taxon>Ecdysozoa</taxon>
        <taxon>Arthropoda</taxon>
        <taxon>Hexapoda</taxon>
        <taxon>Insecta</taxon>
        <taxon>Pterygota</taxon>
        <taxon>Neoptera</taxon>
        <taxon>Endopterygota</taxon>
        <taxon>Coleoptera</taxon>
        <taxon>Polyphaga</taxon>
        <taxon>Cucujiformia</taxon>
        <taxon>Chrysomeloidea</taxon>
        <taxon>Chrysomelidae</taxon>
        <taxon>Galerucinae</taxon>
        <taxon>Diabroticina</taxon>
        <taxon>Diabroticites</taxon>
        <taxon>Diabrotica</taxon>
    </lineage>
</organism>
<reference evidence="7" key="1">
    <citation type="submission" date="2025-04" db="UniProtKB">
        <authorList>
            <consortium name="RefSeq"/>
        </authorList>
    </citation>
    <scope>IDENTIFICATION</scope>
    <source>
        <tissue evidence="7">Whole insect</tissue>
    </source>
</reference>
<keyword evidence="6" id="KW-1185">Reference proteome</keyword>
<evidence type="ECO:0000313" key="5">
    <source>
        <dbReference type="EnsemblMetazoa" id="XP_028145190.1"/>
    </source>
</evidence>
<proteinExistence type="predicted"/>
<dbReference type="GeneID" id="114338774"/>
<feature type="chain" id="PRO_5027922329" evidence="3">
    <location>
        <begin position="17"/>
        <end position="189"/>
    </location>
</feature>
<dbReference type="SUPFAM" id="SSF57625">
    <property type="entry name" value="Invertebrate chitin-binding proteins"/>
    <property type="match status" value="1"/>
</dbReference>
<dbReference type="GO" id="GO:0008061">
    <property type="term" value="F:chitin binding"/>
    <property type="evidence" value="ECO:0007669"/>
    <property type="project" value="InterPro"/>
</dbReference>
<protein>
    <submittedName>
        <fullName evidence="7">Uncharacterized protein LOC114338774</fullName>
    </submittedName>
</protein>
<accession>A0A6P7GN16</accession>
<dbReference type="PROSITE" id="PS50940">
    <property type="entry name" value="CHIT_BIND_II"/>
    <property type="match status" value="1"/>
</dbReference>
<evidence type="ECO:0000313" key="6">
    <source>
        <dbReference type="Proteomes" id="UP001652700"/>
    </source>
</evidence>
<evidence type="ECO:0000256" key="2">
    <source>
        <dbReference type="SAM" id="Phobius"/>
    </source>
</evidence>
<feature type="region of interest" description="Disordered" evidence="1">
    <location>
        <begin position="126"/>
        <end position="155"/>
    </location>
</feature>
<dbReference type="InterPro" id="IPR002557">
    <property type="entry name" value="Chitin-bd_dom"/>
</dbReference>
<dbReference type="OrthoDB" id="6020543at2759"/>
<dbReference type="InterPro" id="IPR036508">
    <property type="entry name" value="Chitin-bd_dom_sf"/>
</dbReference>
<dbReference type="Proteomes" id="UP001652700">
    <property type="component" value="Unplaced"/>
</dbReference>
<keyword evidence="2" id="KW-0472">Membrane</keyword>